<dbReference type="InterPro" id="IPR001005">
    <property type="entry name" value="SANT/Myb"/>
</dbReference>
<comment type="subcellular location">
    <subcellularLocation>
        <location evidence="1">Nucleus</location>
    </subcellularLocation>
</comment>
<protein>
    <submittedName>
        <fullName evidence="7">Uncharacterized protein</fullName>
    </submittedName>
</protein>
<evidence type="ECO:0000259" key="6">
    <source>
        <dbReference type="PROSITE" id="PS51294"/>
    </source>
</evidence>
<organism evidence="7 8">
    <name type="scientific">Hibiscus sabdariffa</name>
    <name type="common">roselle</name>
    <dbReference type="NCBI Taxonomy" id="183260"/>
    <lineage>
        <taxon>Eukaryota</taxon>
        <taxon>Viridiplantae</taxon>
        <taxon>Streptophyta</taxon>
        <taxon>Embryophyta</taxon>
        <taxon>Tracheophyta</taxon>
        <taxon>Spermatophyta</taxon>
        <taxon>Magnoliopsida</taxon>
        <taxon>eudicotyledons</taxon>
        <taxon>Gunneridae</taxon>
        <taxon>Pentapetalae</taxon>
        <taxon>rosids</taxon>
        <taxon>malvids</taxon>
        <taxon>Malvales</taxon>
        <taxon>Malvaceae</taxon>
        <taxon>Malvoideae</taxon>
        <taxon>Hibiscus</taxon>
    </lineage>
</organism>
<dbReference type="InterPro" id="IPR015495">
    <property type="entry name" value="Myb_TF_plants"/>
</dbReference>
<feature type="region of interest" description="Disordered" evidence="4">
    <location>
        <begin position="148"/>
        <end position="192"/>
    </location>
</feature>
<dbReference type="InterPro" id="IPR017930">
    <property type="entry name" value="Myb_dom"/>
</dbReference>
<dbReference type="Gene3D" id="1.10.10.60">
    <property type="entry name" value="Homeodomain-like"/>
    <property type="match status" value="2"/>
</dbReference>
<dbReference type="Proteomes" id="UP001396334">
    <property type="component" value="Unassembled WGS sequence"/>
</dbReference>
<keyword evidence="3" id="KW-0539">Nucleus</keyword>
<feature type="domain" description="Myb-like" evidence="5">
    <location>
        <begin position="70"/>
        <end position="120"/>
    </location>
</feature>
<name>A0ABR2RZK1_9ROSI</name>
<dbReference type="PROSITE" id="PS51294">
    <property type="entry name" value="HTH_MYB"/>
    <property type="match status" value="2"/>
</dbReference>
<keyword evidence="8" id="KW-1185">Reference proteome</keyword>
<dbReference type="InterPro" id="IPR009057">
    <property type="entry name" value="Homeodomain-like_sf"/>
</dbReference>
<evidence type="ECO:0000256" key="1">
    <source>
        <dbReference type="ARBA" id="ARBA00004123"/>
    </source>
</evidence>
<feature type="domain" description="HTH myb-type" evidence="6">
    <location>
        <begin position="9"/>
        <end position="69"/>
    </location>
</feature>
<comment type="caution">
    <text evidence="7">The sequence shown here is derived from an EMBL/GenBank/DDBJ whole genome shotgun (WGS) entry which is preliminary data.</text>
</comment>
<evidence type="ECO:0000256" key="3">
    <source>
        <dbReference type="ARBA" id="ARBA00023242"/>
    </source>
</evidence>
<dbReference type="CDD" id="cd00167">
    <property type="entry name" value="SANT"/>
    <property type="match status" value="2"/>
</dbReference>
<evidence type="ECO:0000256" key="2">
    <source>
        <dbReference type="ARBA" id="ARBA00023125"/>
    </source>
</evidence>
<dbReference type="SUPFAM" id="SSF46689">
    <property type="entry name" value="Homeodomain-like"/>
    <property type="match status" value="1"/>
</dbReference>
<evidence type="ECO:0000313" key="8">
    <source>
        <dbReference type="Proteomes" id="UP001396334"/>
    </source>
</evidence>
<evidence type="ECO:0000313" key="7">
    <source>
        <dbReference type="EMBL" id="KAK9018415.1"/>
    </source>
</evidence>
<evidence type="ECO:0000259" key="5">
    <source>
        <dbReference type="PROSITE" id="PS50090"/>
    </source>
</evidence>
<dbReference type="EMBL" id="JBBPBN010000019">
    <property type="protein sequence ID" value="KAK9018415.1"/>
    <property type="molecule type" value="Genomic_DNA"/>
</dbReference>
<dbReference type="PROSITE" id="PS50090">
    <property type="entry name" value="MYB_LIKE"/>
    <property type="match status" value="2"/>
</dbReference>
<feature type="compositionally biased region" description="Polar residues" evidence="4">
    <location>
        <begin position="155"/>
        <end position="188"/>
    </location>
</feature>
<dbReference type="PANTHER" id="PTHR47999">
    <property type="entry name" value="TRANSCRIPTION FACTOR MYB8-RELATED-RELATED"/>
    <property type="match status" value="1"/>
</dbReference>
<feature type="domain" description="HTH myb-type" evidence="6">
    <location>
        <begin position="70"/>
        <end position="124"/>
    </location>
</feature>
<sequence length="341" mass="38548">MGRRPCCEKVGLKKGRWTAEEDELLTKYIRANGEGSWRSLPKNAVEGFAIFEGLLRCGKSCRLRWINYLRADLKRGNFTAPEEELIIQLHATLGNRWSLIASHLPGRTDNEIKNYWNSHLSRKIHSFRRPFTHTMPVVMDVNKAVIAKRKGGRNSKGSTKNNKNDARSSSNKPIENPSVNETVSSDSNPKLEKETLSVTAMASEEGSTEKPMLSPSGILAPLESIESNGMPWFDDIMDSELLQPHGDLGYREMAANNEERASGNCSGGGDSTGDMNSCCSITSCFFDDWEWERVVHGNQVWDEKEFACSWLWESNDHNAKAERHRSDDDNDDFETHNWLFS</sequence>
<evidence type="ECO:0000256" key="4">
    <source>
        <dbReference type="SAM" id="MobiDB-lite"/>
    </source>
</evidence>
<dbReference type="PANTHER" id="PTHR47999:SF6">
    <property type="entry name" value="MYB-RELATED PROTEIN P"/>
    <property type="match status" value="1"/>
</dbReference>
<proteinExistence type="predicted"/>
<feature type="region of interest" description="Disordered" evidence="4">
    <location>
        <begin position="197"/>
        <end position="216"/>
    </location>
</feature>
<keyword evidence="2" id="KW-0238">DNA-binding</keyword>
<reference evidence="7 8" key="1">
    <citation type="journal article" date="2024" name="G3 (Bethesda)">
        <title>Genome assembly of Hibiscus sabdariffa L. provides insights into metabolisms of medicinal natural products.</title>
        <authorList>
            <person name="Kim T."/>
        </authorList>
    </citation>
    <scope>NUCLEOTIDE SEQUENCE [LARGE SCALE GENOMIC DNA]</scope>
    <source>
        <strain evidence="7">TK-2024</strain>
        <tissue evidence="7">Old leaves</tissue>
    </source>
</reference>
<gene>
    <name evidence="7" type="ORF">V6N11_001391</name>
</gene>
<accession>A0ABR2RZK1</accession>
<dbReference type="Pfam" id="PF00249">
    <property type="entry name" value="Myb_DNA-binding"/>
    <property type="match status" value="2"/>
</dbReference>
<dbReference type="SMART" id="SM00717">
    <property type="entry name" value="SANT"/>
    <property type="match status" value="2"/>
</dbReference>
<feature type="domain" description="Myb-like" evidence="5">
    <location>
        <begin position="9"/>
        <end position="69"/>
    </location>
</feature>